<comment type="subcellular location">
    <subcellularLocation>
        <location evidence="1">Mitochondrion</location>
    </subcellularLocation>
</comment>
<evidence type="ECO:0000313" key="11">
    <source>
        <dbReference type="RefSeq" id="XP_026293729.1"/>
    </source>
</evidence>
<dbReference type="InterPro" id="IPR034596">
    <property type="entry name" value="Ribosomal_mL52"/>
</dbReference>
<dbReference type="PANTHER" id="PTHR34090">
    <property type="entry name" value="39S RIBOSOMAL PROTEIN L52, MITOCHONDRIAL"/>
    <property type="match status" value="1"/>
</dbReference>
<dbReference type="GO" id="GO:0003735">
    <property type="term" value="F:structural constituent of ribosome"/>
    <property type="evidence" value="ECO:0007669"/>
    <property type="project" value="InterPro"/>
</dbReference>
<keyword evidence="10" id="KW-1185">Reference proteome</keyword>
<dbReference type="PANTHER" id="PTHR34090:SF1">
    <property type="entry name" value="LARGE RIBOSOMAL SUBUNIT PROTEIN ML52"/>
    <property type="match status" value="1"/>
</dbReference>
<feature type="region of interest" description="Disordered" evidence="9">
    <location>
        <begin position="109"/>
        <end position="139"/>
    </location>
</feature>
<evidence type="ECO:0000256" key="1">
    <source>
        <dbReference type="ARBA" id="ARBA00004173"/>
    </source>
</evidence>
<organism evidence="10 11">
    <name type="scientific">Frankliniella occidentalis</name>
    <name type="common">Western flower thrips</name>
    <name type="synonym">Euthrips occidentalis</name>
    <dbReference type="NCBI Taxonomy" id="133901"/>
    <lineage>
        <taxon>Eukaryota</taxon>
        <taxon>Metazoa</taxon>
        <taxon>Ecdysozoa</taxon>
        <taxon>Arthropoda</taxon>
        <taxon>Hexapoda</taxon>
        <taxon>Insecta</taxon>
        <taxon>Pterygota</taxon>
        <taxon>Neoptera</taxon>
        <taxon>Paraneoptera</taxon>
        <taxon>Thysanoptera</taxon>
        <taxon>Terebrantia</taxon>
        <taxon>Thripoidea</taxon>
        <taxon>Thripidae</taxon>
        <taxon>Frankliniella</taxon>
    </lineage>
</organism>
<gene>
    <name evidence="11" type="primary">LOC113217869</name>
</gene>
<evidence type="ECO:0000256" key="7">
    <source>
        <dbReference type="ARBA" id="ARBA00035181"/>
    </source>
</evidence>
<sequence length="139" mass="16100">MSNLFVKVFPSYGSSFSLLRLYSSKPKPYIYRKPAKFYTPHDVFRQKLGLTKWLNQTKELQEYSDYSFQDGRPTPVTPGQLKKIQRQQALAAAAVLHLKEIKFILDRETHNKQSASTERQQIIEGKLKPKGDKLLKKNA</sequence>
<keyword evidence="3" id="KW-0809">Transit peptide</keyword>
<dbReference type="RefSeq" id="XP_026293729.1">
    <property type="nucleotide sequence ID" value="XM_026437944.2"/>
</dbReference>
<keyword evidence="4 11" id="KW-0689">Ribosomal protein</keyword>
<evidence type="ECO:0000256" key="2">
    <source>
        <dbReference type="ARBA" id="ARBA00007232"/>
    </source>
</evidence>
<dbReference type="AlphaFoldDB" id="A0A6J1TJN0"/>
<accession>A0A6J1TJN0</accession>
<evidence type="ECO:0000256" key="9">
    <source>
        <dbReference type="SAM" id="MobiDB-lite"/>
    </source>
</evidence>
<dbReference type="GO" id="GO:0032543">
    <property type="term" value="P:mitochondrial translation"/>
    <property type="evidence" value="ECO:0007669"/>
    <property type="project" value="InterPro"/>
</dbReference>
<evidence type="ECO:0000256" key="3">
    <source>
        <dbReference type="ARBA" id="ARBA00022946"/>
    </source>
</evidence>
<dbReference type="Pfam" id="PF18699">
    <property type="entry name" value="MRPL52"/>
    <property type="match status" value="1"/>
</dbReference>
<dbReference type="OrthoDB" id="10249237at2759"/>
<evidence type="ECO:0000256" key="8">
    <source>
        <dbReference type="ARBA" id="ARBA00035425"/>
    </source>
</evidence>
<dbReference type="CTD" id="122704"/>
<keyword evidence="5" id="KW-0496">Mitochondrion</keyword>
<comment type="similarity">
    <text evidence="2">Belongs to the mitochondrion-specific ribosomal protein mL52 family.</text>
</comment>
<name>A0A6J1TJN0_FRAOC</name>
<evidence type="ECO:0000256" key="5">
    <source>
        <dbReference type="ARBA" id="ARBA00023128"/>
    </source>
</evidence>
<dbReference type="KEGG" id="foc:113217869"/>
<proteinExistence type="inferred from homology"/>
<evidence type="ECO:0000313" key="10">
    <source>
        <dbReference type="Proteomes" id="UP000504606"/>
    </source>
</evidence>
<dbReference type="GeneID" id="113217869"/>
<keyword evidence="6" id="KW-0687">Ribonucleoprotein</keyword>
<reference evidence="11" key="1">
    <citation type="submission" date="2025-08" db="UniProtKB">
        <authorList>
            <consortium name="RefSeq"/>
        </authorList>
    </citation>
    <scope>IDENTIFICATION</scope>
    <source>
        <tissue evidence="11">Whole organism</tissue>
    </source>
</reference>
<protein>
    <recommendedName>
        <fullName evidence="7">Large ribosomal subunit protein mL52</fullName>
    </recommendedName>
    <alternativeName>
        <fullName evidence="8">39S ribosomal protein L52, mitochondrial</fullName>
    </alternativeName>
</protein>
<evidence type="ECO:0000256" key="6">
    <source>
        <dbReference type="ARBA" id="ARBA00023274"/>
    </source>
</evidence>
<feature type="compositionally biased region" description="Basic and acidic residues" evidence="9">
    <location>
        <begin position="125"/>
        <end position="139"/>
    </location>
</feature>
<dbReference type="Proteomes" id="UP000504606">
    <property type="component" value="Unplaced"/>
</dbReference>
<dbReference type="GO" id="GO:0005762">
    <property type="term" value="C:mitochondrial large ribosomal subunit"/>
    <property type="evidence" value="ECO:0007669"/>
    <property type="project" value="InterPro"/>
</dbReference>
<evidence type="ECO:0000256" key="4">
    <source>
        <dbReference type="ARBA" id="ARBA00022980"/>
    </source>
</evidence>